<keyword evidence="2" id="KW-1185">Reference proteome</keyword>
<dbReference type="AlphaFoldDB" id="A0A2J6Q8A7"/>
<proteinExistence type="predicted"/>
<gene>
    <name evidence="1" type="ORF">NA56DRAFT_644710</name>
</gene>
<reference evidence="1 2" key="1">
    <citation type="submission" date="2016-05" db="EMBL/GenBank/DDBJ databases">
        <title>A degradative enzymes factory behind the ericoid mycorrhizal symbiosis.</title>
        <authorList>
            <consortium name="DOE Joint Genome Institute"/>
            <person name="Martino E."/>
            <person name="Morin E."/>
            <person name="Grelet G."/>
            <person name="Kuo A."/>
            <person name="Kohler A."/>
            <person name="Daghino S."/>
            <person name="Barry K."/>
            <person name="Choi C."/>
            <person name="Cichocki N."/>
            <person name="Clum A."/>
            <person name="Copeland A."/>
            <person name="Hainaut M."/>
            <person name="Haridas S."/>
            <person name="Labutti K."/>
            <person name="Lindquist E."/>
            <person name="Lipzen A."/>
            <person name="Khouja H.-R."/>
            <person name="Murat C."/>
            <person name="Ohm R."/>
            <person name="Olson A."/>
            <person name="Spatafora J."/>
            <person name="Veneault-Fourrey C."/>
            <person name="Henrissat B."/>
            <person name="Grigoriev I."/>
            <person name="Martin F."/>
            <person name="Perotto S."/>
        </authorList>
    </citation>
    <scope>NUCLEOTIDE SEQUENCE [LARGE SCALE GENOMIC DNA]</scope>
    <source>
        <strain evidence="1 2">UAMH 7357</strain>
    </source>
</reference>
<dbReference type="EMBL" id="KZ613477">
    <property type="protein sequence ID" value="PMD22491.1"/>
    <property type="molecule type" value="Genomic_DNA"/>
</dbReference>
<evidence type="ECO:0000313" key="1">
    <source>
        <dbReference type="EMBL" id="PMD22491.1"/>
    </source>
</evidence>
<accession>A0A2J6Q8A7</accession>
<sequence>MSHPNPPLGFCCTTLTTITSPPPLCPNHQISTIPLPQLLRALYSQSSPSPERIYSIHRTSLSADKNISSGCGYFISFSSQGITNYITYAMYHDQPRCIQLNEPFECWVQWVKVEELKYVLKCEVSGRSYEVQVWADPAFLGARVLVGEGIKDEKTGGTFLFVEE</sequence>
<name>A0A2J6Q8A7_9HELO</name>
<dbReference type="OrthoDB" id="10449878at2759"/>
<organism evidence="1 2">
    <name type="scientific">Hyaloscypha hepaticicola</name>
    <dbReference type="NCBI Taxonomy" id="2082293"/>
    <lineage>
        <taxon>Eukaryota</taxon>
        <taxon>Fungi</taxon>
        <taxon>Dikarya</taxon>
        <taxon>Ascomycota</taxon>
        <taxon>Pezizomycotina</taxon>
        <taxon>Leotiomycetes</taxon>
        <taxon>Helotiales</taxon>
        <taxon>Hyaloscyphaceae</taxon>
        <taxon>Hyaloscypha</taxon>
    </lineage>
</organism>
<evidence type="ECO:0000313" key="2">
    <source>
        <dbReference type="Proteomes" id="UP000235672"/>
    </source>
</evidence>
<protein>
    <submittedName>
        <fullName evidence="1">Uncharacterized protein</fullName>
    </submittedName>
</protein>
<dbReference type="Proteomes" id="UP000235672">
    <property type="component" value="Unassembled WGS sequence"/>
</dbReference>